<keyword evidence="3" id="KW-1185">Reference proteome</keyword>
<dbReference type="OrthoDB" id="4871734at2"/>
<gene>
    <name evidence="2" type="ORF">SAMN02745244_02100</name>
</gene>
<evidence type="ECO:0000313" key="3">
    <source>
        <dbReference type="Proteomes" id="UP000184512"/>
    </source>
</evidence>
<dbReference type="EMBL" id="FQZG01000035">
    <property type="protein sequence ID" value="SHJ26807.1"/>
    <property type="molecule type" value="Genomic_DNA"/>
</dbReference>
<protein>
    <submittedName>
        <fullName evidence="2">4 TMS phage holin, superfamily IV</fullName>
    </submittedName>
</protein>
<keyword evidence="1" id="KW-0812">Transmembrane</keyword>
<keyword evidence="1" id="KW-1133">Transmembrane helix</keyword>
<organism evidence="2 3">
    <name type="scientific">Tessaracoccus bendigoensis DSM 12906</name>
    <dbReference type="NCBI Taxonomy" id="1123357"/>
    <lineage>
        <taxon>Bacteria</taxon>
        <taxon>Bacillati</taxon>
        <taxon>Actinomycetota</taxon>
        <taxon>Actinomycetes</taxon>
        <taxon>Propionibacteriales</taxon>
        <taxon>Propionibacteriaceae</taxon>
        <taxon>Tessaracoccus</taxon>
    </lineage>
</organism>
<feature type="transmembrane region" description="Helical" evidence="1">
    <location>
        <begin position="67"/>
        <end position="90"/>
    </location>
</feature>
<evidence type="ECO:0000313" key="2">
    <source>
        <dbReference type="EMBL" id="SHJ26807.1"/>
    </source>
</evidence>
<dbReference type="AlphaFoldDB" id="A0A1M6HXK4"/>
<feature type="transmembrane region" description="Helical" evidence="1">
    <location>
        <begin position="5"/>
        <end position="26"/>
    </location>
</feature>
<accession>A0A1M6HXK4</accession>
<name>A0A1M6HXK4_9ACTN</name>
<feature type="transmembrane region" description="Helical" evidence="1">
    <location>
        <begin position="32"/>
        <end position="55"/>
    </location>
</feature>
<proteinExistence type="predicted"/>
<dbReference type="STRING" id="1123357.SAMN02745244_02100"/>
<sequence length="132" mass="14091">MIRFFVQIIVNLITATLALLLIGLLIEGVTIRAAGLITAVAVFVVANAILAPFVFKMAHRYAPAAIGGVGLLSTVLALFIATLISGGLAISGFMDWVLATLLVWIITAIGGWLVMAWWAKRRVKARQSNTSN</sequence>
<reference evidence="2 3" key="1">
    <citation type="submission" date="2016-11" db="EMBL/GenBank/DDBJ databases">
        <authorList>
            <person name="Jaros S."/>
            <person name="Januszkiewicz K."/>
            <person name="Wedrychowicz H."/>
        </authorList>
    </citation>
    <scope>NUCLEOTIDE SEQUENCE [LARGE SCALE GENOMIC DNA]</scope>
    <source>
        <strain evidence="2 3">DSM 12906</strain>
    </source>
</reference>
<evidence type="ECO:0000256" key="1">
    <source>
        <dbReference type="SAM" id="Phobius"/>
    </source>
</evidence>
<keyword evidence="1" id="KW-0472">Membrane</keyword>
<feature type="transmembrane region" description="Helical" evidence="1">
    <location>
        <begin position="96"/>
        <end position="119"/>
    </location>
</feature>
<dbReference type="RefSeq" id="WP_073187973.1">
    <property type="nucleotide sequence ID" value="NZ_FQZG01000035.1"/>
</dbReference>
<dbReference type="Proteomes" id="UP000184512">
    <property type="component" value="Unassembled WGS sequence"/>
</dbReference>